<evidence type="ECO:0000256" key="1">
    <source>
        <dbReference type="SAM" id="SignalP"/>
    </source>
</evidence>
<protein>
    <recommendedName>
        <fullName evidence="4">Secreted protein</fullName>
    </recommendedName>
</protein>
<dbReference type="Proteomes" id="UP000030754">
    <property type="component" value="Unassembled WGS sequence"/>
</dbReference>
<sequence>MRVLASSLIVLIIEALCAAGKRWSGPLGCSRVSGGAAACSWSPGPRVLQQGVEDRSRALSVGFPSLSSGALIGFICKIGEREGRELVRGRGRVSCCGSSGRSSSRSSRVLLLRGFAGACGGVH</sequence>
<dbReference type="EMBL" id="HG723673">
    <property type="protein sequence ID" value="CDJ66568.1"/>
    <property type="molecule type" value="Genomic_DNA"/>
</dbReference>
<dbReference type="RefSeq" id="XP_013435035.1">
    <property type="nucleotide sequence ID" value="XM_013579581.1"/>
</dbReference>
<reference evidence="2" key="1">
    <citation type="submission" date="2013-10" db="EMBL/GenBank/DDBJ databases">
        <title>Genomic analysis of the causative agents of coccidiosis in chickens.</title>
        <authorList>
            <person name="Reid A.J."/>
            <person name="Blake D."/>
            <person name="Billington K."/>
            <person name="Browne H."/>
            <person name="Dunn M."/>
            <person name="Hung S."/>
            <person name="Kawahara F."/>
            <person name="Miranda-Saavedra D."/>
            <person name="Mourier T."/>
            <person name="Nagra H."/>
            <person name="Otto T.D."/>
            <person name="Rawlings N."/>
            <person name="Sanchez A."/>
            <person name="Sanders M."/>
            <person name="Subramaniam C."/>
            <person name="Tay Y."/>
            <person name="Dear P."/>
            <person name="Doerig C."/>
            <person name="Gruber A."/>
            <person name="Parkinson J."/>
            <person name="Shirley M."/>
            <person name="Wan K.L."/>
            <person name="Berriman M."/>
            <person name="Tomley F."/>
            <person name="Pain A."/>
        </authorList>
    </citation>
    <scope>NUCLEOTIDE SEQUENCE [LARGE SCALE GENOMIC DNA]</scope>
    <source>
        <strain evidence="2">Houghton</strain>
    </source>
</reference>
<organism evidence="2 3">
    <name type="scientific">Eimeria necatrix</name>
    <dbReference type="NCBI Taxonomy" id="51315"/>
    <lineage>
        <taxon>Eukaryota</taxon>
        <taxon>Sar</taxon>
        <taxon>Alveolata</taxon>
        <taxon>Apicomplexa</taxon>
        <taxon>Conoidasida</taxon>
        <taxon>Coccidia</taxon>
        <taxon>Eucoccidiorida</taxon>
        <taxon>Eimeriorina</taxon>
        <taxon>Eimeriidae</taxon>
        <taxon>Eimeria</taxon>
    </lineage>
</organism>
<keyword evidence="1" id="KW-0732">Signal</keyword>
<evidence type="ECO:0000313" key="2">
    <source>
        <dbReference type="EMBL" id="CDJ66568.1"/>
    </source>
</evidence>
<dbReference type="VEuPathDB" id="ToxoDB:ENH_00022290"/>
<reference evidence="2" key="2">
    <citation type="submission" date="2013-10" db="EMBL/GenBank/DDBJ databases">
        <authorList>
            <person name="Aslett M."/>
        </authorList>
    </citation>
    <scope>NUCLEOTIDE SEQUENCE [LARGE SCALE GENOMIC DNA]</scope>
    <source>
        <strain evidence="2">Houghton</strain>
    </source>
</reference>
<evidence type="ECO:0008006" key="4">
    <source>
        <dbReference type="Google" id="ProtNLM"/>
    </source>
</evidence>
<feature type="signal peptide" evidence="1">
    <location>
        <begin position="1"/>
        <end position="19"/>
    </location>
</feature>
<gene>
    <name evidence="2" type="ORF">ENH_00022290</name>
</gene>
<keyword evidence="3" id="KW-1185">Reference proteome</keyword>
<evidence type="ECO:0000313" key="3">
    <source>
        <dbReference type="Proteomes" id="UP000030754"/>
    </source>
</evidence>
<dbReference type="AlphaFoldDB" id="U6MU35"/>
<dbReference type="GeneID" id="25472399"/>
<accession>U6MU35</accession>
<name>U6MU35_9EIME</name>
<proteinExistence type="predicted"/>
<feature type="chain" id="PRO_5004676261" description="Secreted protein" evidence="1">
    <location>
        <begin position="20"/>
        <end position="123"/>
    </location>
</feature>